<dbReference type="AlphaFoldDB" id="A0AAE0ZD80"/>
<gene>
    <name evidence="2" type="ORF">RRG08_054098</name>
</gene>
<keyword evidence="1" id="KW-1133">Transmembrane helix</keyword>
<proteinExistence type="predicted"/>
<dbReference type="EMBL" id="JAWDGP010004172">
    <property type="protein sequence ID" value="KAK3767050.1"/>
    <property type="molecule type" value="Genomic_DNA"/>
</dbReference>
<dbReference type="Gene3D" id="2.10.50.10">
    <property type="entry name" value="Tumor Necrosis Factor Receptor, subunit A, domain 2"/>
    <property type="match status" value="1"/>
</dbReference>
<evidence type="ECO:0000256" key="1">
    <source>
        <dbReference type="SAM" id="Phobius"/>
    </source>
</evidence>
<evidence type="ECO:0000313" key="3">
    <source>
        <dbReference type="Proteomes" id="UP001283361"/>
    </source>
</evidence>
<dbReference type="Proteomes" id="UP001283361">
    <property type="component" value="Unassembled WGS sequence"/>
</dbReference>
<evidence type="ECO:0000313" key="2">
    <source>
        <dbReference type="EMBL" id="KAK3767050.1"/>
    </source>
</evidence>
<protein>
    <recommendedName>
        <fullName evidence="4">TNFR-Cys domain-containing protein</fullName>
    </recommendedName>
</protein>
<sequence length="231" mass="25798">MQRLTERLLKVRPRATLSRGKLSSPTPLALWREQSKEYLILAGAGPMDIGVLFSIFVLSVVSLLCSRAVSEARAVECGPGQRLVVGRVDGRDTCEMCSQGKFQDKQFHREEFCIICSRFDIFSSMRKILVDDCTRFHDVIFRCREGLYLNEHRDCYVCPKPKVVKDGKCAAPTDFHEPTESSMLKQKDTCHDNGTYDQAKGDNASSNEGDGTMSNGKLALMLIAVPIIVVN</sequence>
<evidence type="ECO:0008006" key="4">
    <source>
        <dbReference type="Google" id="ProtNLM"/>
    </source>
</evidence>
<keyword evidence="3" id="KW-1185">Reference proteome</keyword>
<reference evidence="2" key="1">
    <citation type="journal article" date="2023" name="G3 (Bethesda)">
        <title>A reference genome for the long-term kleptoplast-retaining sea slug Elysia crispata morphotype clarki.</title>
        <authorList>
            <person name="Eastman K.E."/>
            <person name="Pendleton A.L."/>
            <person name="Shaikh M.A."/>
            <person name="Suttiyut T."/>
            <person name="Ogas R."/>
            <person name="Tomko P."/>
            <person name="Gavelis G."/>
            <person name="Widhalm J.R."/>
            <person name="Wisecaver J.H."/>
        </authorList>
    </citation>
    <scope>NUCLEOTIDE SEQUENCE</scope>
    <source>
        <strain evidence="2">ECLA1</strain>
    </source>
</reference>
<feature type="transmembrane region" description="Helical" evidence="1">
    <location>
        <begin position="38"/>
        <end position="64"/>
    </location>
</feature>
<keyword evidence="1" id="KW-0812">Transmembrane</keyword>
<name>A0AAE0ZD80_9GAST</name>
<organism evidence="2 3">
    <name type="scientific">Elysia crispata</name>
    <name type="common">lettuce slug</name>
    <dbReference type="NCBI Taxonomy" id="231223"/>
    <lineage>
        <taxon>Eukaryota</taxon>
        <taxon>Metazoa</taxon>
        <taxon>Spiralia</taxon>
        <taxon>Lophotrochozoa</taxon>
        <taxon>Mollusca</taxon>
        <taxon>Gastropoda</taxon>
        <taxon>Heterobranchia</taxon>
        <taxon>Euthyneura</taxon>
        <taxon>Panpulmonata</taxon>
        <taxon>Sacoglossa</taxon>
        <taxon>Placobranchoidea</taxon>
        <taxon>Plakobranchidae</taxon>
        <taxon>Elysia</taxon>
    </lineage>
</organism>
<comment type="caution">
    <text evidence="2">The sequence shown here is derived from an EMBL/GenBank/DDBJ whole genome shotgun (WGS) entry which is preliminary data.</text>
</comment>
<keyword evidence="1" id="KW-0472">Membrane</keyword>
<accession>A0AAE0ZD80</accession>